<dbReference type="EMBL" id="QKKF02030237">
    <property type="protein sequence ID" value="RZF34832.1"/>
    <property type="molecule type" value="Genomic_DNA"/>
</dbReference>
<accession>A0A482WNN2</accession>
<keyword evidence="2" id="KW-1185">Reference proteome</keyword>
<sequence>MNSFIFLGTIERRRKHAIGQRDVFPHHHVAGSDHAHPALFDGGDSQWRDESRLWGRGQRQPPLPNLYPVLV</sequence>
<dbReference type="InParanoid" id="A0A482WNN2"/>
<organism evidence="1 2">
    <name type="scientific">Laodelphax striatellus</name>
    <name type="common">Small brown planthopper</name>
    <name type="synonym">Delphax striatella</name>
    <dbReference type="NCBI Taxonomy" id="195883"/>
    <lineage>
        <taxon>Eukaryota</taxon>
        <taxon>Metazoa</taxon>
        <taxon>Ecdysozoa</taxon>
        <taxon>Arthropoda</taxon>
        <taxon>Hexapoda</taxon>
        <taxon>Insecta</taxon>
        <taxon>Pterygota</taxon>
        <taxon>Neoptera</taxon>
        <taxon>Paraneoptera</taxon>
        <taxon>Hemiptera</taxon>
        <taxon>Auchenorrhyncha</taxon>
        <taxon>Fulgoroidea</taxon>
        <taxon>Delphacidae</taxon>
        <taxon>Criomorphinae</taxon>
        <taxon>Laodelphax</taxon>
    </lineage>
</organism>
<comment type="caution">
    <text evidence="1">The sequence shown here is derived from an EMBL/GenBank/DDBJ whole genome shotgun (WGS) entry which is preliminary data.</text>
</comment>
<reference evidence="1 2" key="1">
    <citation type="journal article" date="2017" name="Gigascience">
        <title>Genome sequence of the small brown planthopper, Laodelphax striatellus.</title>
        <authorList>
            <person name="Zhu J."/>
            <person name="Jiang F."/>
            <person name="Wang X."/>
            <person name="Yang P."/>
            <person name="Bao Y."/>
            <person name="Zhao W."/>
            <person name="Wang W."/>
            <person name="Lu H."/>
            <person name="Wang Q."/>
            <person name="Cui N."/>
            <person name="Li J."/>
            <person name="Chen X."/>
            <person name="Luo L."/>
            <person name="Yu J."/>
            <person name="Kang L."/>
            <person name="Cui F."/>
        </authorList>
    </citation>
    <scope>NUCLEOTIDE SEQUENCE [LARGE SCALE GENOMIC DNA]</scope>
    <source>
        <strain evidence="1">Lst14</strain>
    </source>
</reference>
<evidence type="ECO:0000313" key="1">
    <source>
        <dbReference type="EMBL" id="RZF34832.1"/>
    </source>
</evidence>
<evidence type="ECO:0000313" key="2">
    <source>
        <dbReference type="Proteomes" id="UP000291343"/>
    </source>
</evidence>
<dbReference type="Proteomes" id="UP000291343">
    <property type="component" value="Unassembled WGS sequence"/>
</dbReference>
<dbReference type="AlphaFoldDB" id="A0A482WNN2"/>
<proteinExistence type="predicted"/>
<protein>
    <submittedName>
        <fullName evidence="1">Uncharacterized protein</fullName>
    </submittedName>
</protein>
<gene>
    <name evidence="1" type="ORF">LSTR_LSTR016749</name>
</gene>
<name>A0A482WNN2_LAOST</name>